<gene>
    <name evidence="4" type="ORF">VR7878_00656</name>
</gene>
<protein>
    <submittedName>
        <fullName evidence="4">PTS system ascorbate-specific transporter subunits IICB</fullName>
    </submittedName>
</protein>
<evidence type="ECO:0000313" key="5">
    <source>
        <dbReference type="Proteomes" id="UP000188276"/>
    </source>
</evidence>
<organism evidence="4 5">
    <name type="scientific">Vibrio ruber (strain DSM 16370 / JCM 11486 / BCRC 17186 / CECT 7878 / LMG 23124 / VR1)</name>
    <dbReference type="NCBI Taxonomy" id="1123498"/>
    <lineage>
        <taxon>Bacteria</taxon>
        <taxon>Pseudomonadati</taxon>
        <taxon>Pseudomonadota</taxon>
        <taxon>Gammaproteobacteria</taxon>
        <taxon>Vibrionales</taxon>
        <taxon>Vibrionaceae</taxon>
        <taxon>Vibrio</taxon>
    </lineage>
</organism>
<dbReference type="GO" id="GO:0008982">
    <property type="term" value="F:protein-N(PI)-phosphohistidine-sugar phosphotransferase activity"/>
    <property type="evidence" value="ECO:0007669"/>
    <property type="project" value="InterPro"/>
</dbReference>
<evidence type="ECO:0000256" key="1">
    <source>
        <dbReference type="ARBA" id="ARBA00022679"/>
    </source>
</evidence>
<dbReference type="GO" id="GO:0009401">
    <property type="term" value="P:phosphoenolpyruvate-dependent sugar phosphotransferase system"/>
    <property type="evidence" value="ECO:0007669"/>
    <property type="project" value="UniProtKB-KW"/>
</dbReference>
<name>A0A1R4LCR2_VIBR1</name>
<dbReference type="Proteomes" id="UP000188276">
    <property type="component" value="Unassembled WGS sequence"/>
</dbReference>
<dbReference type="InterPro" id="IPR003501">
    <property type="entry name" value="PTS_EIIB_2/3"/>
</dbReference>
<dbReference type="RefSeq" id="WP_077333426.1">
    <property type="nucleotide sequence ID" value="NZ_FULE01000011.1"/>
</dbReference>
<evidence type="ECO:0000259" key="3">
    <source>
        <dbReference type="PROSITE" id="PS51099"/>
    </source>
</evidence>
<reference evidence="5" key="1">
    <citation type="submission" date="2017-02" db="EMBL/GenBank/DDBJ databases">
        <authorList>
            <person name="Rodrigo-Torres L."/>
            <person name="Arahal R.D."/>
            <person name="Lucena T."/>
        </authorList>
    </citation>
    <scope>NUCLEOTIDE SEQUENCE [LARGE SCALE GENOMIC DNA]</scope>
    <source>
        <strain evidence="5">CECT 7878</strain>
    </source>
</reference>
<proteinExistence type="predicted"/>
<dbReference type="InterPro" id="IPR013011">
    <property type="entry name" value="PTS_EIIB_2"/>
</dbReference>
<sequence length="98" mass="10804">MTYNIWCVCGCGLGSSFALEMTAKPILEKLGIDFSLNHTTVSEVLALKPDAIITSTSFSDAIKASASPEDAEKIITIQKFTDSNEMEEKLNKFFLHKQ</sequence>
<evidence type="ECO:0000256" key="2">
    <source>
        <dbReference type="ARBA" id="ARBA00022683"/>
    </source>
</evidence>
<dbReference type="CDD" id="cd05563">
    <property type="entry name" value="PTS_IIB_ascorbate"/>
    <property type="match status" value="1"/>
</dbReference>
<dbReference type="STRING" id="1123498.VR7878_00656"/>
<dbReference type="InterPro" id="IPR036095">
    <property type="entry name" value="PTS_EIIB-like_sf"/>
</dbReference>
<dbReference type="OrthoDB" id="6603449at2"/>
<dbReference type="SUPFAM" id="SSF52794">
    <property type="entry name" value="PTS system IIB component-like"/>
    <property type="match status" value="1"/>
</dbReference>
<dbReference type="Gene3D" id="3.40.50.2300">
    <property type="match status" value="1"/>
</dbReference>
<keyword evidence="1" id="KW-0808">Transferase</keyword>
<evidence type="ECO:0000313" key="4">
    <source>
        <dbReference type="EMBL" id="SJN54167.1"/>
    </source>
</evidence>
<keyword evidence="5" id="KW-1185">Reference proteome</keyword>
<dbReference type="PROSITE" id="PS51099">
    <property type="entry name" value="PTS_EIIB_TYPE_2"/>
    <property type="match status" value="1"/>
</dbReference>
<dbReference type="Pfam" id="PF02302">
    <property type="entry name" value="PTS_IIB"/>
    <property type="match status" value="1"/>
</dbReference>
<dbReference type="AlphaFoldDB" id="A0A1R4LCR2"/>
<feature type="domain" description="PTS EIIB type-2" evidence="3">
    <location>
        <begin position="3"/>
        <end position="98"/>
    </location>
</feature>
<dbReference type="EMBL" id="FULE01000011">
    <property type="protein sequence ID" value="SJN54167.1"/>
    <property type="molecule type" value="Genomic_DNA"/>
</dbReference>
<keyword evidence="2" id="KW-0598">Phosphotransferase system</keyword>
<accession>A0A1R4LCR2</accession>